<reference evidence="2" key="1">
    <citation type="submission" date="2022-10" db="EMBL/GenBank/DDBJ databases">
        <title>Tapping the CABI collections for fungal endophytes: first genome assemblies for Collariella, Neodidymelliopsis, Ascochyta clinopodiicola, Didymella pomorum, Didymosphaeria variabile, Neocosmospora piperis and Neocucurbitaria cava.</title>
        <authorList>
            <person name="Hill R."/>
        </authorList>
    </citation>
    <scope>NUCLEOTIDE SEQUENCE</scope>
    <source>
        <strain evidence="2">IMI 360193</strain>
    </source>
</reference>
<keyword evidence="1" id="KW-0479">Metal-binding</keyword>
<comment type="cofactor">
    <cofactor evidence="1">
        <name>heme</name>
        <dbReference type="ChEBI" id="CHEBI:30413"/>
    </cofactor>
</comment>
<keyword evidence="1" id="KW-0349">Heme</keyword>
<dbReference type="GO" id="GO:0004497">
    <property type="term" value="F:monooxygenase activity"/>
    <property type="evidence" value="ECO:0007669"/>
    <property type="project" value="InterPro"/>
</dbReference>
<dbReference type="GO" id="GO:0005506">
    <property type="term" value="F:iron ion binding"/>
    <property type="evidence" value="ECO:0007669"/>
    <property type="project" value="InterPro"/>
</dbReference>
<organism evidence="2 3">
    <name type="scientific">Didymella glomerata</name>
    <dbReference type="NCBI Taxonomy" id="749621"/>
    <lineage>
        <taxon>Eukaryota</taxon>
        <taxon>Fungi</taxon>
        <taxon>Dikarya</taxon>
        <taxon>Ascomycota</taxon>
        <taxon>Pezizomycotina</taxon>
        <taxon>Dothideomycetes</taxon>
        <taxon>Pleosporomycetidae</taxon>
        <taxon>Pleosporales</taxon>
        <taxon>Pleosporineae</taxon>
        <taxon>Didymellaceae</taxon>
        <taxon>Didymella</taxon>
    </lineage>
</organism>
<dbReference type="EMBL" id="JAPEUV010000084">
    <property type="protein sequence ID" value="KAJ4334012.1"/>
    <property type="molecule type" value="Genomic_DNA"/>
</dbReference>
<evidence type="ECO:0008006" key="4">
    <source>
        <dbReference type="Google" id="ProtNLM"/>
    </source>
</evidence>
<sequence>MALLDLLLLHGLEKLGAFFRWKLLLVAGTLLAIAFYARKTKAKPLGLKQYSHFPQPEPADPVRGHWPWIEKTAGEGDPRRQFDEMLYEQAEKMGFPPVLLVDWRPIEKFPILFILDNDVAEQVTKPNKRFRTSMPKHPAIQQLAPLVGARSLVTTDGDEWNSLYKRIRPGFQPSHLLGLVNVIVDKTEMFIDRMEQKAAAGESFTLDSYTTDLVFDIIGIVTFDMDLNAQIDGDQSDVLLTYRALSQAFNKRPFGGAGWRDYFSTNERAIRSGDRKLDRILKAEIKRQHRALISGDPHTDKKNRSVATLSLQGIDRLTTQILQQTSDTLRGFLFAGHDTTSILLQWAFYELHIHPSIAQNLKEELDSVFGLNPHPSAVAKALREPDAGSRLNKLHYTDALVKETLRLHPPGTTARVAPSASNTTLTLPGGDTLCIDGLCVTPRAYTIQRHPRIFGESRNDFRPERWLGEEGKKIPESAFRPYERGPRRCTGSELANLETKIIIACVARHFEFVKQGLGELDLNEKGEVQVDEKGRAKTKGIMFSTHQVTAKPVDGMEVKVQIKDIK</sequence>
<dbReference type="PANTHER" id="PTHR24305">
    <property type="entry name" value="CYTOCHROME P450"/>
    <property type="match status" value="1"/>
</dbReference>
<dbReference type="InterPro" id="IPR050121">
    <property type="entry name" value="Cytochrome_P450_monoxygenase"/>
</dbReference>
<gene>
    <name evidence="2" type="ORF">N0V87_007170</name>
</gene>
<keyword evidence="3" id="KW-1185">Reference proteome</keyword>
<evidence type="ECO:0000313" key="2">
    <source>
        <dbReference type="EMBL" id="KAJ4334012.1"/>
    </source>
</evidence>
<feature type="binding site" description="axial binding residue" evidence="1">
    <location>
        <position position="489"/>
    </location>
    <ligand>
        <name>heme</name>
        <dbReference type="ChEBI" id="CHEBI:30413"/>
    </ligand>
    <ligandPart>
        <name>Fe</name>
        <dbReference type="ChEBI" id="CHEBI:18248"/>
    </ligandPart>
</feature>
<dbReference type="Proteomes" id="UP001140562">
    <property type="component" value="Unassembled WGS sequence"/>
</dbReference>
<dbReference type="Gene3D" id="1.10.630.10">
    <property type="entry name" value="Cytochrome P450"/>
    <property type="match status" value="1"/>
</dbReference>
<dbReference type="PRINTS" id="PR00385">
    <property type="entry name" value="P450"/>
</dbReference>
<dbReference type="Pfam" id="PF00067">
    <property type="entry name" value="p450"/>
    <property type="match status" value="1"/>
</dbReference>
<dbReference type="PANTHER" id="PTHR24305:SF222">
    <property type="entry name" value="CYTOCHROME P450 MONOOXYGENASE STCS"/>
    <property type="match status" value="1"/>
</dbReference>
<dbReference type="SUPFAM" id="SSF48264">
    <property type="entry name" value="Cytochrome P450"/>
    <property type="match status" value="1"/>
</dbReference>
<dbReference type="OrthoDB" id="10029320at2759"/>
<dbReference type="InterPro" id="IPR002401">
    <property type="entry name" value="Cyt_P450_E_grp-I"/>
</dbReference>
<keyword evidence="1" id="KW-0408">Iron</keyword>
<evidence type="ECO:0000256" key="1">
    <source>
        <dbReference type="PIRSR" id="PIRSR602401-1"/>
    </source>
</evidence>
<name>A0A9W8WVB5_9PLEO</name>
<protein>
    <recommendedName>
        <fullName evidence="4">Cytochrome P450 52A11</fullName>
    </recommendedName>
</protein>
<dbReference type="GO" id="GO:0020037">
    <property type="term" value="F:heme binding"/>
    <property type="evidence" value="ECO:0007669"/>
    <property type="project" value="InterPro"/>
</dbReference>
<comment type="caution">
    <text evidence="2">The sequence shown here is derived from an EMBL/GenBank/DDBJ whole genome shotgun (WGS) entry which is preliminary data.</text>
</comment>
<accession>A0A9W8WVB5</accession>
<dbReference type="AlphaFoldDB" id="A0A9W8WVB5"/>
<dbReference type="InterPro" id="IPR036396">
    <property type="entry name" value="Cyt_P450_sf"/>
</dbReference>
<dbReference type="PRINTS" id="PR00463">
    <property type="entry name" value="EP450I"/>
</dbReference>
<proteinExistence type="predicted"/>
<dbReference type="InterPro" id="IPR001128">
    <property type="entry name" value="Cyt_P450"/>
</dbReference>
<dbReference type="GO" id="GO:0016705">
    <property type="term" value="F:oxidoreductase activity, acting on paired donors, with incorporation or reduction of molecular oxygen"/>
    <property type="evidence" value="ECO:0007669"/>
    <property type="project" value="InterPro"/>
</dbReference>
<evidence type="ECO:0000313" key="3">
    <source>
        <dbReference type="Proteomes" id="UP001140562"/>
    </source>
</evidence>